<protein>
    <submittedName>
        <fullName evidence="2">Uncharacterized protein</fullName>
    </submittedName>
</protein>
<sequence>MGARPPKIKAQNPWDGMGLGPVRNHDSAERAKDLSESYAVSGSQSPLSLTICRAHIGDTAGEEVEGSAGWGWVGYGCECGRGDWEVTTVMRVDRKGGYLKEGQGKEGLGQVKVKTEEKENWRKKIGRGKKDNKISHKPSSPSPSLVIPHAPMSTTPASAFTSSSALTSTAHSNAHLPSSSPSAIATAMFMRPTAPSKVAPMATEEDEGNMEAGRRLIISQPERAGSVVTMLSAYSSNGTRSRSGTLNLTGGSMLASPGAFGSGTNDGEWGAVACMPAPVHDNGGDVAGDKEEKKEKEKKKSKKWKEKDDGRKKDGKREKEAEKENTKA</sequence>
<feature type="region of interest" description="Disordered" evidence="1">
    <location>
        <begin position="1"/>
        <end position="37"/>
    </location>
</feature>
<evidence type="ECO:0000313" key="2">
    <source>
        <dbReference type="EMBL" id="PPQ94679.1"/>
    </source>
</evidence>
<name>A0A409XV22_PSICY</name>
<comment type="caution">
    <text evidence="2">The sequence shown here is derived from an EMBL/GenBank/DDBJ whole genome shotgun (WGS) entry which is preliminary data.</text>
</comment>
<keyword evidence="3" id="KW-1185">Reference proteome</keyword>
<feature type="compositionally biased region" description="Basic and acidic residues" evidence="1">
    <location>
        <begin position="305"/>
        <end position="328"/>
    </location>
</feature>
<accession>A0A409XV22</accession>
<reference evidence="2 3" key="1">
    <citation type="journal article" date="2018" name="Evol. Lett.">
        <title>Horizontal gene cluster transfer increased hallucinogenic mushroom diversity.</title>
        <authorList>
            <person name="Reynolds H.T."/>
            <person name="Vijayakumar V."/>
            <person name="Gluck-Thaler E."/>
            <person name="Korotkin H.B."/>
            <person name="Matheny P.B."/>
            <person name="Slot J.C."/>
        </authorList>
    </citation>
    <scope>NUCLEOTIDE SEQUENCE [LARGE SCALE GENOMIC DNA]</scope>
    <source>
        <strain evidence="2 3">2631</strain>
    </source>
</reference>
<dbReference type="EMBL" id="NHYD01000273">
    <property type="protein sequence ID" value="PPQ94679.1"/>
    <property type="molecule type" value="Genomic_DNA"/>
</dbReference>
<dbReference type="InParanoid" id="A0A409XV22"/>
<feature type="compositionally biased region" description="Basic and acidic residues" evidence="1">
    <location>
        <begin position="118"/>
        <end position="134"/>
    </location>
</feature>
<organism evidence="2 3">
    <name type="scientific">Psilocybe cyanescens</name>
    <dbReference type="NCBI Taxonomy" id="93625"/>
    <lineage>
        <taxon>Eukaryota</taxon>
        <taxon>Fungi</taxon>
        <taxon>Dikarya</taxon>
        <taxon>Basidiomycota</taxon>
        <taxon>Agaricomycotina</taxon>
        <taxon>Agaricomycetes</taxon>
        <taxon>Agaricomycetidae</taxon>
        <taxon>Agaricales</taxon>
        <taxon>Agaricineae</taxon>
        <taxon>Strophariaceae</taxon>
        <taxon>Psilocybe</taxon>
    </lineage>
</organism>
<feature type="compositionally biased region" description="Basic and acidic residues" evidence="1">
    <location>
        <begin position="23"/>
        <end position="35"/>
    </location>
</feature>
<dbReference type="AlphaFoldDB" id="A0A409XV22"/>
<evidence type="ECO:0000256" key="1">
    <source>
        <dbReference type="SAM" id="MobiDB-lite"/>
    </source>
</evidence>
<proteinExistence type="predicted"/>
<feature type="region of interest" description="Disordered" evidence="1">
    <location>
        <begin position="271"/>
        <end position="328"/>
    </location>
</feature>
<dbReference type="Proteomes" id="UP000283269">
    <property type="component" value="Unassembled WGS sequence"/>
</dbReference>
<evidence type="ECO:0000313" key="3">
    <source>
        <dbReference type="Proteomes" id="UP000283269"/>
    </source>
</evidence>
<gene>
    <name evidence="2" type="ORF">CVT25_009590</name>
</gene>
<feature type="region of interest" description="Disordered" evidence="1">
    <location>
        <begin position="118"/>
        <end position="159"/>
    </location>
</feature>